<organism evidence="7 8">
    <name type="scientific">Boseongicola aestuarii</name>
    <dbReference type="NCBI Taxonomy" id="1470561"/>
    <lineage>
        <taxon>Bacteria</taxon>
        <taxon>Pseudomonadati</taxon>
        <taxon>Pseudomonadota</taxon>
        <taxon>Alphaproteobacteria</taxon>
        <taxon>Rhodobacterales</taxon>
        <taxon>Paracoccaceae</taxon>
        <taxon>Boseongicola</taxon>
    </lineage>
</organism>
<keyword evidence="1" id="KW-0963">Cytoplasm</keyword>
<dbReference type="GO" id="GO:0000179">
    <property type="term" value="F:rRNA (adenine-N6,N6-)-dimethyltransferase activity"/>
    <property type="evidence" value="ECO:0007669"/>
    <property type="project" value="InterPro"/>
</dbReference>
<accession>A0A238IXH9</accession>
<dbReference type="GO" id="GO:0003676">
    <property type="term" value="F:nucleic acid binding"/>
    <property type="evidence" value="ECO:0007669"/>
    <property type="project" value="InterPro"/>
</dbReference>
<dbReference type="PANTHER" id="PTHR47816:SF4">
    <property type="entry name" value="RIBOSOMAL RNA SMALL SUBUNIT METHYLTRANSFERASE C"/>
    <property type="match status" value="1"/>
</dbReference>
<dbReference type="InterPro" id="IPR029063">
    <property type="entry name" value="SAM-dependent_MTases_sf"/>
</dbReference>
<dbReference type="Pfam" id="PF05175">
    <property type="entry name" value="MTS"/>
    <property type="match status" value="1"/>
</dbReference>
<feature type="domain" description="Methyltransferase small" evidence="6">
    <location>
        <begin position="164"/>
        <end position="325"/>
    </location>
</feature>
<proteinExistence type="predicted"/>
<dbReference type="OrthoDB" id="9816072at2"/>
<keyword evidence="8" id="KW-1185">Reference proteome</keyword>
<dbReference type="GO" id="GO:0052914">
    <property type="term" value="F:16S rRNA (guanine(1207)-N(2))-methyltransferase activity"/>
    <property type="evidence" value="ECO:0007669"/>
    <property type="project" value="UniProtKB-EC"/>
</dbReference>
<evidence type="ECO:0000256" key="4">
    <source>
        <dbReference type="ARBA" id="ARBA00022679"/>
    </source>
</evidence>
<dbReference type="Proteomes" id="UP000201838">
    <property type="component" value="Unassembled WGS sequence"/>
</dbReference>
<dbReference type="PROSITE" id="PS00092">
    <property type="entry name" value="N6_MTASE"/>
    <property type="match status" value="1"/>
</dbReference>
<protein>
    <submittedName>
        <fullName evidence="7">Ribosomal RNA small subunit methyltransferase C</fullName>
        <ecNumber evidence="7">2.1.1.172</ecNumber>
    </submittedName>
</protein>
<dbReference type="AlphaFoldDB" id="A0A238IXH9"/>
<keyword evidence="4 7" id="KW-0808">Transferase</keyword>
<gene>
    <name evidence="7" type="primary">rsmC</name>
    <name evidence="7" type="ORF">BOA8489_01293</name>
</gene>
<evidence type="ECO:0000256" key="1">
    <source>
        <dbReference type="ARBA" id="ARBA00022490"/>
    </source>
</evidence>
<dbReference type="EMBL" id="FXXQ01000003">
    <property type="protein sequence ID" value="SMX23189.1"/>
    <property type="molecule type" value="Genomic_DNA"/>
</dbReference>
<reference evidence="8" key="1">
    <citation type="submission" date="2017-05" db="EMBL/GenBank/DDBJ databases">
        <authorList>
            <person name="Rodrigo-Torres L."/>
            <person name="Arahal R. D."/>
            <person name="Lucena T."/>
        </authorList>
    </citation>
    <scope>NUCLEOTIDE SEQUENCE [LARGE SCALE GENOMIC DNA]</scope>
    <source>
        <strain evidence="8">CECT 8489</strain>
    </source>
</reference>
<name>A0A238IXH9_9RHOB</name>
<dbReference type="PROSITE" id="PS01131">
    <property type="entry name" value="RRNA_A_DIMETH"/>
    <property type="match status" value="1"/>
</dbReference>
<dbReference type="InterPro" id="IPR002052">
    <property type="entry name" value="DNA_methylase_N6_adenine_CS"/>
</dbReference>
<dbReference type="CDD" id="cd02440">
    <property type="entry name" value="AdoMet_MTases"/>
    <property type="match status" value="1"/>
</dbReference>
<dbReference type="InterPro" id="IPR046977">
    <property type="entry name" value="RsmC/RlmG"/>
</dbReference>
<evidence type="ECO:0000256" key="3">
    <source>
        <dbReference type="ARBA" id="ARBA00022603"/>
    </source>
</evidence>
<dbReference type="RefSeq" id="WP_093973176.1">
    <property type="nucleotide sequence ID" value="NZ_FXXQ01000003.1"/>
</dbReference>
<keyword evidence="2" id="KW-0698">rRNA processing</keyword>
<keyword evidence="3 7" id="KW-0489">Methyltransferase</keyword>
<evidence type="ECO:0000256" key="5">
    <source>
        <dbReference type="ARBA" id="ARBA00022691"/>
    </source>
</evidence>
<evidence type="ECO:0000259" key="6">
    <source>
        <dbReference type="Pfam" id="PF05175"/>
    </source>
</evidence>
<dbReference type="PANTHER" id="PTHR47816">
    <property type="entry name" value="RIBOSOMAL RNA SMALL SUBUNIT METHYLTRANSFERASE C"/>
    <property type="match status" value="1"/>
</dbReference>
<dbReference type="Gene3D" id="3.40.50.150">
    <property type="entry name" value="Vaccinia Virus protein VP39"/>
    <property type="match status" value="2"/>
</dbReference>
<keyword evidence="5" id="KW-0949">S-adenosyl-L-methionine</keyword>
<dbReference type="InterPro" id="IPR007848">
    <property type="entry name" value="Small_mtfrase_dom"/>
</dbReference>
<dbReference type="SUPFAM" id="SSF53335">
    <property type="entry name" value="S-adenosyl-L-methionine-dependent methyltransferases"/>
    <property type="match status" value="1"/>
</dbReference>
<dbReference type="EC" id="2.1.1.172" evidence="7"/>
<dbReference type="InterPro" id="IPR020596">
    <property type="entry name" value="rRNA_Ade_Mease_Trfase_CS"/>
</dbReference>
<sequence length="336" mass="37052">MTDQRLNSWLESTSVLPDVGRIGVFNASPDLELPGVEMDRVRAVQPMAEPHKVLAGRGYKVAKIVNYSYDAVILRVPRQKALALGYLKDAVSRVPDGAPIIVDGQKTDGIESLLKLCRKRFDVREVVSKAHGKLFWFPKAGLEEDVMKVLDLPELSPVQTSSGFYTAPGVFSADGPDEASAFLASHLPVLEGRVVDLGSGWGYLSHRILEKSEPRELHLVEADWLAVNCAQKNIQNDAAVFHWDDALTWKPASAVDHVVMNPPFHQGRAADPGLGQEFIRAAARMLEPKGNLWLVANRHLPYEAVLAEAFRSVQPLAHTSSFKLFHATSPKRRSKG</sequence>
<evidence type="ECO:0000256" key="2">
    <source>
        <dbReference type="ARBA" id="ARBA00022552"/>
    </source>
</evidence>
<evidence type="ECO:0000313" key="8">
    <source>
        <dbReference type="Proteomes" id="UP000201838"/>
    </source>
</evidence>
<evidence type="ECO:0000313" key="7">
    <source>
        <dbReference type="EMBL" id="SMX23189.1"/>
    </source>
</evidence>